<feature type="compositionally biased region" description="Polar residues" evidence="1">
    <location>
        <begin position="424"/>
        <end position="435"/>
    </location>
</feature>
<accession>A0A815SKK0</accession>
<dbReference type="Proteomes" id="UP000663828">
    <property type="component" value="Unassembled WGS sequence"/>
</dbReference>
<feature type="compositionally biased region" description="Polar residues" evidence="1">
    <location>
        <begin position="366"/>
        <end position="389"/>
    </location>
</feature>
<feature type="region of interest" description="Disordered" evidence="1">
    <location>
        <begin position="312"/>
        <end position="515"/>
    </location>
</feature>
<evidence type="ECO:0000313" key="2">
    <source>
        <dbReference type="EMBL" id="CAF1494461.1"/>
    </source>
</evidence>
<comment type="caution">
    <text evidence="2">The sequence shown here is derived from an EMBL/GenBank/DDBJ whole genome shotgun (WGS) entry which is preliminary data.</text>
</comment>
<feature type="region of interest" description="Disordered" evidence="1">
    <location>
        <begin position="1"/>
        <end position="87"/>
    </location>
</feature>
<dbReference type="EMBL" id="CAJNOR010004335">
    <property type="protein sequence ID" value="CAF1494461.1"/>
    <property type="molecule type" value="Genomic_DNA"/>
</dbReference>
<feature type="compositionally biased region" description="Low complexity" evidence="1">
    <location>
        <begin position="314"/>
        <end position="330"/>
    </location>
</feature>
<sequence>MLSSRIKPDSDDDDRESTMPGDYEPMRRAAERIAPPRKTSPVRPIAAPMSRPRPRSPSLSPTRPAARRQPTKRVRSPVRVRRARRRSLTPDIVIDRRNRRHGSSRRGRVIRIPLDDRPTLGLRGQPTQVLELERVRCRRRRRRRRRKKRHSHCHEPEHNDLLLQQPPSNIIMPSPMLNPSLPLNNNQNSFISFLSNLTPQAIENLPKQTVHLPPIHLPGSQANTDTELNTVIFPAELINPIDGTLSVIQANPTANAINPVLINSSLPIAASTQQQIITVSAPATTLQNYVATASEPFLRQLEDLVQRVTLSQAQSTLPSSVPQSSLPPISRMDPAAIRPTTILNRPPTNPSMYPATNRGNTVPYRLSTNTSFQSSSNMLNNPTGMTPSRPNNPPIYQPRRAVPSNTSDIGPYRPANITPYNAAPNRSVTSSSLFSSAPPGMAPRHPPSSEGSYSHSPGANTVNTPTPYRPPNNFMPRSILRNGTSNTQVNTTYTRLNPASVSSTQNNARKKTSFA</sequence>
<feature type="compositionally biased region" description="Basic residues" evidence="1">
    <location>
        <begin position="140"/>
        <end position="152"/>
    </location>
</feature>
<protein>
    <submittedName>
        <fullName evidence="2">Uncharacterized protein</fullName>
    </submittedName>
</protein>
<feature type="region of interest" description="Disordered" evidence="1">
    <location>
        <begin position="140"/>
        <end position="161"/>
    </location>
</feature>
<gene>
    <name evidence="2" type="ORF">XAT740_LOCUS39279</name>
</gene>
<dbReference type="AlphaFoldDB" id="A0A815SKK0"/>
<feature type="compositionally biased region" description="Polar residues" evidence="1">
    <location>
        <begin position="481"/>
        <end position="507"/>
    </location>
</feature>
<organism evidence="2 3">
    <name type="scientific">Adineta ricciae</name>
    <name type="common">Rotifer</name>
    <dbReference type="NCBI Taxonomy" id="249248"/>
    <lineage>
        <taxon>Eukaryota</taxon>
        <taxon>Metazoa</taxon>
        <taxon>Spiralia</taxon>
        <taxon>Gnathifera</taxon>
        <taxon>Rotifera</taxon>
        <taxon>Eurotatoria</taxon>
        <taxon>Bdelloidea</taxon>
        <taxon>Adinetida</taxon>
        <taxon>Adinetidae</taxon>
        <taxon>Adineta</taxon>
    </lineage>
</organism>
<feature type="compositionally biased region" description="Low complexity" evidence="1">
    <location>
        <begin position="43"/>
        <end position="64"/>
    </location>
</feature>
<evidence type="ECO:0000313" key="3">
    <source>
        <dbReference type="Proteomes" id="UP000663828"/>
    </source>
</evidence>
<feature type="compositionally biased region" description="Polar residues" evidence="1">
    <location>
        <begin position="449"/>
        <end position="466"/>
    </location>
</feature>
<name>A0A815SKK0_ADIRI</name>
<feature type="compositionally biased region" description="Basic residues" evidence="1">
    <location>
        <begin position="65"/>
        <end position="87"/>
    </location>
</feature>
<proteinExistence type="predicted"/>
<keyword evidence="3" id="KW-1185">Reference proteome</keyword>
<evidence type="ECO:0000256" key="1">
    <source>
        <dbReference type="SAM" id="MobiDB-lite"/>
    </source>
</evidence>
<reference evidence="2" key="1">
    <citation type="submission" date="2021-02" db="EMBL/GenBank/DDBJ databases">
        <authorList>
            <person name="Nowell W R."/>
        </authorList>
    </citation>
    <scope>NUCLEOTIDE SEQUENCE</scope>
</reference>